<evidence type="ECO:0000313" key="3">
    <source>
        <dbReference type="Proteomes" id="UP001228905"/>
    </source>
</evidence>
<dbReference type="PANTHER" id="PTHR42695:SF5">
    <property type="entry name" value="GLUTAMINE AMIDOTRANSFERASE YLR126C-RELATED"/>
    <property type="match status" value="1"/>
</dbReference>
<sequence length="233" mass="24831">MKIGILETGAPPPGLVERFGDYGAMFRDLLGPGYDYVSYDVAAGKLPGAADEAQAFLITGSSAGVYDDLPWIAPLGDFLKSVRGRVPLVGVCFGHQMMAEAFGGKVIKSPKGWGVGLNRYMVEKHADWMDGGDTLAVPGSHQDQVVELPPGVEVLAGSDFCPYGLLDYPGDKAMSVQLHPEFKPPYAQALIEARRGSRYTEAQADTAIASLQLPNDNARLGGWIGDFLARSVG</sequence>
<dbReference type="InterPro" id="IPR044992">
    <property type="entry name" value="ChyE-like"/>
</dbReference>
<dbReference type="SUPFAM" id="SSF52317">
    <property type="entry name" value="Class I glutamine amidotransferase-like"/>
    <property type="match status" value="1"/>
</dbReference>
<dbReference type="Proteomes" id="UP001228905">
    <property type="component" value="Unassembled WGS sequence"/>
</dbReference>
<accession>A0ABU0IVI9</accession>
<name>A0ABU0IVI9_9CAUL</name>
<comment type="caution">
    <text evidence="2">The sequence shown here is derived from an EMBL/GenBank/DDBJ whole genome shotgun (WGS) entry which is preliminary data.</text>
</comment>
<dbReference type="PROSITE" id="PS51273">
    <property type="entry name" value="GATASE_TYPE_1"/>
    <property type="match status" value="1"/>
</dbReference>
<protein>
    <submittedName>
        <fullName evidence="2">GMP synthase-like glutamine amidotransferase</fullName>
    </submittedName>
</protein>
<dbReference type="RefSeq" id="WP_307351827.1">
    <property type="nucleotide sequence ID" value="NZ_JAUSVS010000009.1"/>
</dbReference>
<dbReference type="EMBL" id="JAUSVS010000009">
    <property type="protein sequence ID" value="MDQ0466029.1"/>
    <property type="molecule type" value="Genomic_DNA"/>
</dbReference>
<keyword evidence="3" id="KW-1185">Reference proteome</keyword>
<dbReference type="InterPro" id="IPR017926">
    <property type="entry name" value="GATASE"/>
</dbReference>
<dbReference type="InterPro" id="IPR029062">
    <property type="entry name" value="Class_I_gatase-like"/>
</dbReference>
<dbReference type="CDD" id="cd01741">
    <property type="entry name" value="GATase1_1"/>
    <property type="match status" value="1"/>
</dbReference>
<proteinExistence type="predicted"/>
<organism evidence="2 3">
    <name type="scientific">Caulobacter ginsengisoli</name>
    <dbReference type="NCBI Taxonomy" id="400775"/>
    <lineage>
        <taxon>Bacteria</taxon>
        <taxon>Pseudomonadati</taxon>
        <taxon>Pseudomonadota</taxon>
        <taxon>Alphaproteobacteria</taxon>
        <taxon>Caulobacterales</taxon>
        <taxon>Caulobacteraceae</taxon>
        <taxon>Caulobacter</taxon>
    </lineage>
</organism>
<evidence type="ECO:0000259" key="1">
    <source>
        <dbReference type="Pfam" id="PF00117"/>
    </source>
</evidence>
<reference evidence="2 3" key="1">
    <citation type="submission" date="2023-07" db="EMBL/GenBank/DDBJ databases">
        <title>Genomic Encyclopedia of Type Strains, Phase IV (KMG-IV): sequencing the most valuable type-strain genomes for metagenomic binning, comparative biology and taxonomic classification.</title>
        <authorList>
            <person name="Goeker M."/>
        </authorList>
    </citation>
    <scope>NUCLEOTIDE SEQUENCE [LARGE SCALE GENOMIC DNA]</scope>
    <source>
        <strain evidence="2 3">DSM 18695</strain>
    </source>
</reference>
<dbReference type="PANTHER" id="PTHR42695">
    <property type="entry name" value="GLUTAMINE AMIDOTRANSFERASE YLR126C-RELATED"/>
    <property type="match status" value="1"/>
</dbReference>
<gene>
    <name evidence="2" type="ORF">QO010_003822</name>
</gene>
<feature type="domain" description="Glutamine amidotransferase" evidence="1">
    <location>
        <begin position="77"/>
        <end position="184"/>
    </location>
</feature>
<evidence type="ECO:0000313" key="2">
    <source>
        <dbReference type="EMBL" id="MDQ0466029.1"/>
    </source>
</evidence>
<dbReference type="Pfam" id="PF00117">
    <property type="entry name" value="GATase"/>
    <property type="match status" value="1"/>
</dbReference>
<dbReference type="Gene3D" id="3.40.50.880">
    <property type="match status" value="1"/>
</dbReference>